<dbReference type="InterPro" id="IPR000225">
    <property type="entry name" value="Armadillo"/>
</dbReference>
<proteinExistence type="inferred from homology"/>
<reference evidence="8" key="2">
    <citation type="submission" date="2025-09" db="UniProtKB">
        <authorList>
            <consortium name="Ensembl"/>
        </authorList>
    </citation>
    <scope>IDENTIFICATION</scope>
</reference>
<keyword evidence="6" id="KW-0812">Transmembrane</keyword>
<sequence length="430" mass="48655">MYSFYNCLFLRLMCLPTFFFFFFFFFFFNFSKYNNIAKMDRRIEARRKEFKKNCDDTRRKREDLVVQIRKQQRECQLESKRAMVMANIGLEENSPNFNYIKSNQNESSTNDSLYNTSSNNSSNTVDMLKKIPNLAVGVRSTEYVTQLNSTRELRKLLSIEKGPPIQEVINSGVVPYIVNFLKYDDKNDLQFEAAWVLTNIASGSQEQTKVVIDNNAVPYLVRLLNSEKEDVCEQAVWALGNIAGDSAECREYVLNENSLPLLLKILRTSHKRTLIRNAAWTLSNLCRGKPAPKFEIVSKALPTLALLIYNDDEEILTDACWTLSYLSDGSNENISAVLDVGVAERVVELLSHSSFLVQTPALRTVGNIVTGDDIQTDAVVKLGAVQKLSCLLNSSKKSIKKEACWALSNITAGNISQIQAVIDNNVIPQL</sequence>
<dbReference type="PROSITE" id="PS51214">
    <property type="entry name" value="IBB"/>
    <property type="match status" value="1"/>
</dbReference>
<dbReference type="GO" id="GO:0006606">
    <property type="term" value="P:protein import into nucleus"/>
    <property type="evidence" value="ECO:0007669"/>
    <property type="project" value="InterPro"/>
</dbReference>
<protein>
    <recommendedName>
        <fullName evidence="7">IBB domain-containing protein</fullName>
    </recommendedName>
</protein>
<reference evidence="8" key="1">
    <citation type="submission" date="2025-08" db="UniProtKB">
        <authorList>
            <consortium name="Ensembl"/>
        </authorList>
    </citation>
    <scope>IDENTIFICATION</scope>
</reference>
<dbReference type="Gene3D" id="1.25.10.10">
    <property type="entry name" value="Leucine-rich Repeat Variant"/>
    <property type="match status" value="1"/>
</dbReference>
<feature type="transmembrane region" description="Helical" evidence="6">
    <location>
        <begin position="12"/>
        <end position="30"/>
    </location>
</feature>
<dbReference type="Pfam" id="PF00514">
    <property type="entry name" value="Arm"/>
    <property type="match status" value="6"/>
</dbReference>
<dbReference type="PROSITE" id="PS50176">
    <property type="entry name" value="ARM_REPEAT"/>
    <property type="match status" value="3"/>
</dbReference>
<organism evidence="8 9">
    <name type="scientific">Piliocolobus tephrosceles</name>
    <name type="common">Ugandan red Colobus</name>
    <dbReference type="NCBI Taxonomy" id="591936"/>
    <lineage>
        <taxon>Eukaryota</taxon>
        <taxon>Metazoa</taxon>
        <taxon>Chordata</taxon>
        <taxon>Craniata</taxon>
        <taxon>Vertebrata</taxon>
        <taxon>Euteleostomi</taxon>
        <taxon>Mammalia</taxon>
        <taxon>Eutheria</taxon>
        <taxon>Euarchontoglires</taxon>
        <taxon>Primates</taxon>
        <taxon>Haplorrhini</taxon>
        <taxon>Catarrhini</taxon>
        <taxon>Cercopithecidae</taxon>
        <taxon>Colobinae</taxon>
        <taxon>Piliocolobus</taxon>
    </lineage>
</organism>
<keyword evidence="2 5" id="KW-0813">Transport</keyword>
<feature type="repeat" description="ARM" evidence="4">
    <location>
        <begin position="257"/>
        <end position="285"/>
    </location>
</feature>
<name>A0A8C9GMD6_9PRIM</name>
<evidence type="ECO:0000256" key="5">
    <source>
        <dbReference type="PROSITE-ProRule" id="PRU00561"/>
    </source>
</evidence>
<feature type="repeat" description="ARM" evidence="4">
    <location>
        <begin position="215"/>
        <end position="243"/>
    </location>
</feature>
<dbReference type="AlphaFoldDB" id="A0A8C9GMD6"/>
<dbReference type="InterPro" id="IPR002652">
    <property type="entry name" value="Importin-a_IBB"/>
</dbReference>
<evidence type="ECO:0000256" key="6">
    <source>
        <dbReference type="SAM" id="Phobius"/>
    </source>
</evidence>
<evidence type="ECO:0000313" key="8">
    <source>
        <dbReference type="Ensembl" id="ENSPTEP00000006687.1"/>
    </source>
</evidence>
<keyword evidence="3" id="KW-0653">Protein transport</keyword>
<dbReference type="Pfam" id="PF01749">
    <property type="entry name" value="IBB"/>
    <property type="match status" value="1"/>
</dbReference>
<keyword evidence="9" id="KW-1185">Reference proteome</keyword>
<dbReference type="PANTHER" id="PTHR23316">
    <property type="entry name" value="IMPORTIN ALPHA"/>
    <property type="match status" value="1"/>
</dbReference>
<dbReference type="Ensembl" id="ENSPTET00000010268.1">
    <property type="protein sequence ID" value="ENSPTEP00000006687.1"/>
    <property type="gene ID" value="ENSPTEG00000007676.1"/>
</dbReference>
<dbReference type="InterPro" id="IPR016024">
    <property type="entry name" value="ARM-type_fold"/>
</dbReference>
<accession>A0A8C9GMD6</accession>
<dbReference type="Proteomes" id="UP000694416">
    <property type="component" value="Unplaced"/>
</dbReference>
<evidence type="ECO:0000256" key="2">
    <source>
        <dbReference type="ARBA" id="ARBA00022448"/>
    </source>
</evidence>
<comment type="similarity">
    <text evidence="1">Belongs to the importin alpha family.</text>
</comment>
<keyword evidence="6" id="KW-0472">Membrane</keyword>
<evidence type="ECO:0000256" key="3">
    <source>
        <dbReference type="ARBA" id="ARBA00022927"/>
    </source>
</evidence>
<feature type="repeat" description="ARM" evidence="4">
    <location>
        <begin position="172"/>
        <end position="215"/>
    </location>
</feature>
<evidence type="ECO:0000259" key="7">
    <source>
        <dbReference type="PROSITE" id="PS51214"/>
    </source>
</evidence>
<keyword evidence="6" id="KW-1133">Transmembrane helix</keyword>
<evidence type="ECO:0000256" key="4">
    <source>
        <dbReference type="PROSITE-ProRule" id="PRU00259"/>
    </source>
</evidence>
<evidence type="ECO:0000313" key="9">
    <source>
        <dbReference type="Proteomes" id="UP000694416"/>
    </source>
</evidence>
<dbReference type="GO" id="GO:0061608">
    <property type="term" value="F:nuclear import signal receptor activity"/>
    <property type="evidence" value="ECO:0007669"/>
    <property type="project" value="InterPro"/>
</dbReference>
<feature type="domain" description="IBB" evidence="7">
    <location>
        <begin position="26"/>
        <end position="90"/>
    </location>
</feature>
<dbReference type="SUPFAM" id="SSF48371">
    <property type="entry name" value="ARM repeat"/>
    <property type="match status" value="1"/>
</dbReference>
<evidence type="ECO:0000256" key="1">
    <source>
        <dbReference type="ARBA" id="ARBA00010394"/>
    </source>
</evidence>
<dbReference type="InterPro" id="IPR011989">
    <property type="entry name" value="ARM-like"/>
</dbReference>
<dbReference type="SMART" id="SM00185">
    <property type="entry name" value="ARM"/>
    <property type="match status" value="6"/>
</dbReference>